<dbReference type="InterPro" id="IPR022310">
    <property type="entry name" value="NAD/GMP_synthase"/>
</dbReference>
<protein>
    <recommendedName>
        <fullName evidence="3">NAD(+) synthase (glutamine-hydrolyzing)</fullName>
        <ecNumber evidence="3">6.3.5.1</ecNumber>
    </recommendedName>
</protein>
<dbReference type="CDD" id="cd07570">
    <property type="entry name" value="GAT_Gln-NAD-synth"/>
    <property type="match status" value="1"/>
</dbReference>
<dbReference type="PANTHER" id="PTHR23090:SF9">
    <property type="entry name" value="GLUTAMINE-DEPENDENT NAD(+) SYNTHETASE"/>
    <property type="match status" value="1"/>
</dbReference>
<dbReference type="GO" id="GO:0005737">
    <property type="term" value="C:cytoplasm"/>
    <property type="evidence" value="ECO:0007669"/>
    <property type="project" value="InterPro"/>
</dbReference>
<feature type="domain" description="CN hydrolase" evidence="8">
    <location>
        <begin position="4"/>
        <end position="274"/>
    </location>
</feature>
<comment type="pathway">
    <text evidence="1">Cofactor biosynthesis; NAD(+) biosynthesis; NAD(+) from deamido-NAD(+) (L-Gln route): step 1/1.</text>
</comment>
<dbReference type="GO" id="GO:0003952">
    <property type="term" value="F:NAD+ synthase (glutamine-hydrolyzing) activity"/>
    <property type="evidence" value="ECO:0007669"/>
    <property type="project" value="UniProtKB-EC"/>
</dbReference>
<dbReference type="GO" id="GO:0004359">
    <property type="term" value="F:glutaminase activity"/>
    <property type="evidence" value="ECO:0007669"/>
    <property type="project" value="InterPro"/>
</dbReference>
<dbReference type="InterPro" id="IPR014729">
    <property type="entry name" value="Rossmann-like_a/b/a_fold"/>
</dbReference>
<dbReference type="PIRSF" id="PIRSF006630">
    <property type="entry name" value="NADS_GAT"/>
    <property type="match status" value="1"/>
</dbReference>
<dbReference type="Gene3D" id="3.60.110.10">
    <property type="entry name" value="Carbon-nitrogen hydrolase"/>
    <property type="match status" value="1"/>
</dbReference>
<evidence type="ECO:0000313" key="9">
    <source>
        <dbReference type="EMBL" id="QHT96441.1"/>
    </source>
</evidence>
<dbReference type="EMBL" id="MN740257">
    <property type="protein sequence ID" value="QHT96441.1"/>
    <property type="molecule type" value="Genomic_DNA"/>
</dbReference>
<dbReference type="FunFam" id="3.40.50.620:FF:000036">
    <property type="entry name" value="Glutamine-dependent NAD(+) synthetase"/>
    <property type="match status" value="1"/>
</dbReference>
<reference evidence="9" key="1">
    <citation type="journal article" date="2020" name="Nature">
        <title>Giant virus diversity and host interactions through global metagenomics.</title>
        <authorList>
            <person name="Schulz F."/>
            <person name="Roux S."/>
            <person name="Paez-Espino D."/>
            <person name="Jungbluth S."/>
            <person name="Walsh D.A."/>
            <person name="Denef V.J."/>
            <person name="McMahon K.D."/>
            <person name="Konstantinidis K.T."/>
            <person name="Eloe-Fadrosh E.A."/>
            <person name="Kyrpides N.C."/>
            <person name="Woyke T."/>
        </authorList>
    </citation>
    <scope>NUCLEOTIDE SEQUENCE</scope>
    <source>
        <strain evidence="9">GVMAG-M-3300024302-11</strain>
    </source>
</reference>
<dbReference type="Pfam" id="PF00795">
    <property type="entry name" value="CN_hydrolase"/>
    <property type="match status" value="1"/>
</dbReference>
<dbReference type="SUPFAM" id="SSF52402">
    <property type="entry name" value="Adenine nucleotide alpha hydrolases-like"/>
    <property type="match status" value="1"/>
</dbReference>
<dbReference type="InterPro" id="IPR036526">
    <property type="entry name" value="C-N_Hydrolase_sf"/>
</dbReference>
<dbReference type="InterPro" id="IPR014445">
    <property type="entry name" value="Gln-dep_NAD_synthase"/>
</dbReference>
<name>A0A6C0IT71_9ZZZZ</name>
<dbReference type="PROSITE" id="PS50263">
    <property type="entry name" value="CN_HYDROLASE"/>
    <property type="match status" value="1"/>
</dbReference>
<dbReference type="HAMAP" id="MF_02090">
    <property type="entry name" value="NadE_glutamine_dep"/>
    <property type="match status" value="1"/>
</dbReference>
<evidence type="ECO:0000256" key="2">
    <source>
        <dbReference type="ARBA" id="ARBA00007145"/>
    </source>
</evidence>
<evidence type="ECO:0000259" key="8">
    <source>
        <dbReference type="PROSITE" id="PS50263"/>
    </source>
</evidence>
<evidence type="ECO:0000256" key="3">
    <source>
        <dbReference type="ARBA" id="ARBA00012743"/>
    </source>
</evidence>
<dbReference type="Pfam" id="PF02540">
    <property type="entry name" value="NAD_synthase"/>
    <property type="match status" value="1"/>
</dbReference>
<proteinExistence type="inferred from homology"/>
<dbReference type="Gene3D" id="3.40.50.620">
    <property type="entry name" value="HUPs"/>
    <property type="match status" value="1"/>
</dbReference>
<accession>A0A6C0IT71</accession>
<dbReference type="InterPro" id="IPR003694">
    <property type="entry name" value="NAD_synthase"/>
</dbReference>
<dbReference type="UniPathway" id="UPA00253">
    <property type="reaction ID" value="UER00334"/>
</dbReference>
<dbReference type="NCBIfam" id="TIGR00552">
    <property type="entry name" value="nadE"/>
    <property type="match status" value="1"/>
</dbReference>
<evidence type="ECO:0000256" key="4">
    <source>
        <dbReference type="ARBA" id="ARBA00022598"/>
    </source>
</evidence>
<dbReference type="AlphaFoldDB" id="A0A6C0IT71"/>
<evidence type="ECO:0000256" key="1">
    <source>
        <dbReference type="ARBA" id="ARBA00005188"/>
    </source>
</evidence>
<keyword evidence="7" id="KW-0520">NAD</keyword>
<keyword evidence="4" id="KW-0436">Ligase</keyword>
<comment type="similarity">
    <text evidence="2">In the C-terminal section; belongs to the NAD synthetase family.</text>
</comment>
<dbReference type="GO" id="GO:0005524">
    <property type="term" value="F:ATP binding"/>
    <property type="evidence" value="ECO:0007669"/>
    <property type="project" value="UniProtKB-KW"/>
</dbReference>
<sequence>MYKITVSSCNLNQHCLDFKNNLKNIIESVNIAKSHNSQIRVGPELEICGYSCEDHYLEIDTVEHCWLMIEEIIKSNITENIICSFGMPVLYNHTLYNCIIYIYNNEILLIRPKKSLCSNGNYRETRYFTPWTKLKKIFSYNLPINIVKASKQKTTMFGDAIISFNDIKIGTEMCEELWAPNSPNTHLGLQGVHIICNSSASHHQLKKLQYRTDLIKNSTAKNGGIYIYSNLIGCDGNRLYFDGSSLICCNGKFLKQCAQFSMQKVEVSSATINIKEIDIYRSSIKSRGVQSSNIELYPEIKVDTYLCNSLNTISSKIDVKFYDPMEEIALGPALWLWDYLRKSGLSGFFLPLSGGSDSSSTATIVYSMCKLLFDNFEIVKDDLRRIVQNKEFIPKSSQEICSEIFYTCYMSTPNNSENTRSYAKRLSSSIGANHNELDIQEIVDSYLKVFNDKFNFKPKFKTNNGSYIENLSLQNLQARIRMVLSYFCSQLLLVTKNKNGGLLVLGSSNVDEALMGYYTKYDCSSADLNPIGSFSKINIKKFLKFGKDYFKIDVLQEILDQKPTAELEPITSEYSQTDEEDIGITYQDISYLGILRKEKNLGPVNMVHYLIDEKYNGYSIEDIKILVKKFCRRYAINRHKMTTLTPSYHGEDYSPDDNRNDLRPFLYNINWELQNEIIDKI</sequence>
<dbReference type="PANTHER" id="PTHR23090">
    <property type="entry name" value="NH 3 /GLUTAMINE-DEPENDENT NAD + SYNTHETASE"/>
    <property type="match status" value="1"/>
</dbReference>
<keyword evidence="6" id="KW-0067">ATP-binding</keyword>
<dbReference type="CDD" id="cd00553">
    <property type="entry name" value="NAD_synthase"/>
    <property type="match status" value="1"/>
</dbReference>
<evidence type="ECO:0000256" key="5">
    <source>
        <dbReference type="ARBA" id="ARBA00022741"/>
    </source>
</evidence>
<dbReference type="SUPFAM" id="SSF56317">
    <property type="entry name" value="Carbon-nitrogen hydrolase"/>
    <property type="match status" value="1"/>
</dbReference>
<organism evidence="9">
    <name type="scientific">viral metagenome</name>
    <dbReference type="NCBI Taxonomy" id="1070528"/>
    <lineage>
        <taxon>unclassified sequences</taxon>
        <taxon>metagenomes</taxon>
        <taxon>organismal metagenomes</taxon>
    </lineage>
</organism>
<dbReference type="GO" id="GO:0009435">
    <property type="term" value="P:NAD+ biosynthetic process"/>
    <property type="evidence" value="ECO:0007669"/>
    <property type="project" value="UniProtKB-UniPathway"/>
</dbReference>
<evidence type="ECO:0000256" key="6">
    <source>
        <dbReference type="ARBA" id="ARBA00022840"/>
    </source>
</evidence>
<keyword evidence="5" id="KW-0547">Nucleotide-binding</keyword>
<evidence type="ECO:0000256" key="7">
    <source>
        <dbReference type="ARBA" id="ARBA00023027"/>
    </source>
</evidence>
<dbReference type="EC" id="6.3.5.1" evidence="3"/>
<dbReference type="InterPro" id="IPR003010">
    <property type="entry name" value="C-N_Hydrolase"/>
</dbReference>